<dbReference type="AlphaFoldDB" id="A0A8H7R1M2"/>
<keyword evidence="1" id="KW-1133">Transmembrane helix</keyword>
<feature type="transmembrane region" description="Helical" evidence="1">
    <location>
        <begin position="64"/>
        <end position="82"/>
    </location>
</feature>
<proteinExistence type="predicted"/>
<gene>
    <name evidence="2" type="ORF">INT46_006491</name>
</gene>
<dbReference type="OrthoDB" id="2393881at2759"/>
<keyword evidence="1" id="KW-0472">Membrane</keyword>
<accession>A0A8H7R1M2</accession>
<keyword evidence="3" id="KW-1185">Reference proteome</keyword>
<sequence length="346" mass="41011">MTMEEDTDIVDLEYKNILDEEINNLLCDKWCFLNENWKTILNKYNHRTELKEIKNNSIKIAKEVLLNVLGYIPVFYFLNVLYGTREYAGPYREVEKVNNPKPFKNVTLYIDGHDGKIKYYDPDTKTKELRSHKLDGPGLRTQIVTDTNKMILFISKTDKCGNCLGSDGGYNLYINQFKEQSLNAGKDFSDKNFMYPIRKENNKDLLIDEIHYNKKFGSFRSEIEDQFSVLGSKFSRFNNNTAAMLITDIKYYNLQFRVACLLKNIWKMVEDYNIEIQPHHMLWYNNKFEFPKKEKMKKLQKEILNLNINNDEIEYNSDSEDIGMEEVPIKRKKVKKPVIFIENLNR</sequence>
<dbReference type="Proteomes" id="UP000650833">
    <property type="component" value="Unassembled WGS sequence"/>
</dbReference>
<comment type="caution">
    <text evidence="2">The sequence shown here is derived from an EMBL/GenBank/DDBJ whole genome shotgun (WGS) entry which is preliminary data.</text>
</comment>
<name>A0A8H7R1M2_9FUNG</name>
<protein>
    <submittedName>
        <fullName evidence="2">Uncharacterized protein</fullName>
    </submittedName>
</protein>
<evidence type="ECO:0000313" key="3">
    <source>
        <dbReference type="Proteomes" id="UP000650833"/>
    </source>
</evidence>
<organism evidence="2 3">
    <name type="scientific">Mucor plumbeus</name>
    <dbReference type="NCBI Taxonomy" id="97098"/>
    <lineage>
        <taxon>Eukaryota</taxon>
        <taxon>Fungi</taxon>
        <taxon>Fungi incertae sedis</taxon>
        <taxon>Mucoromycota</taxon>
        <taxon>Mucoromycotina</taxon>
        <taxon>Mucoromycetes</taxon>
        <taxon>Mucorales</taxon>
        <taxon>Mucorineae</taxon>
        <taxon>Mucoraceae</taxon>
        <taxon>Mucor</taxon>
    </lineage>
</organism>
<dbReference type="EMBL" id="JAEPRC010000248">
    <property type="protein sequence ID" value="KAG2202819.1"/>
    <property type="molecule type" value="Genomic_DNA"/>
</dbReference>
<keyword evidence="1" id="KW-0812">Transmembrane</keyword>
<evidence type="ECO:0000256" key="1">
    <source>
        <dbReference type="SAM" id="Phobius"/>
    </source>
</evidence>
<evidence type="ECO:0000313" key="2">
    <source>
        <dbReference type="EMBL" id="KAG2202819.1"/>
    </source>
</evidence>
<reference evidence="2" key="1">
    <citation type="submission" date="2020-12" db="EMBL/GenBank/DDBJ databases">
        <title>Metabolic potential, ecology and presence of endohyphal bacteria is reflected in genomic diversity of Mucoromycotina.</title>
        <authorList>
            <person name="Muszewska A."/>
            <person name="Okrasinska A."/>
            <person name="Steczkiewicz K."/>
            <person name="Drgas O."/>
            <person name="Orlowska M."/>
            <person name="Perlinska-Lenart U."/>
            <person name="Aleksandrzak-Piekarczyk T."/>
            <person name="Szatraj K."/>
            <person name="Zielenkiewicz U."/>
            <person name="Pilsyk S."/>
            <person name="Malc E."/>
            <person name="Mieczkowski P."/>
            <person name="Kruszewska J.S."/>
            <person name="Biernat P."/>
            <person name="Pawlowska J."/>
        </authorList>
    </citation>
    <scope>NUCLEOTIDE SEQUENCE</scope>
    <source>
        <strain evidence="2">CBS 226.32</strain>
    </source>
</reference>